<dbReference type="Proteomes" id="UP000229554">
    <property type="component" value="Unassembled WGS sequence"/>
</dbReference>
<dbReference type="Gene3D" id="2.40.30.90">
    <property type="entry name" value="Bacterial fluorinating enzyme like"/>
    <property type="match status" value="1"/>
</dbReference>
<proteinExistence type="predicted"/>
<dbReference type="InterPro" id="IPR023227">
    <property type="entry name" value="SAM_OH_AdoTrfase_C_sf"/>
</dbReference>
<dbReference type="AlphaFoldDB" id="A0A2M8KTF0"/>
<evidence type="ECO:0000313" key="2">
    <source>
        <dbReference type="Proteomes" id="UP000229554"/>
    </source>
</evidence>
<gene>
    <name evidence="1" type="ORF">COU88_00810</name>
</gene>
<evidence type="ECO:0000313" key="1">
    <source>
        <dbReference type="EMBL" id="PJE63199.1"/>
    </source>
</evidence>
<sequence length="270" mass="30142">MKNCILIADYCIDPLTPQELRSALLGHLSGKTNASISFVHSIPNTIHTTFLLKQILLTEERLGDANNTVIFVNTDARIQTTQGVEKAKGAEFIVLRMKSGAFVCGPNAGYSFSLVRNDIEYAYHYKGLDKGTQFRSRELYMRVCALLMEGKEDEMDLDEIRNNDIPELEGFHVGHVDNYGNIKTTIPHSYMKGKHTFGDEISVTIGNKTQKAIYTHNMFGYKPDALVITPGSSGMPNDPYLEAVVWQHLPLKSGKLFFPNVVPGDVVTIR</sequence>
<accession>A0A2M8KTF0</accession>
<protein>
    <submittedName>
        <fullName evidence="1">Uncharacterized protein</fullName>
    </submittedName>
</protein>
<dbReference type="SUPFAM" id="SSF101852">
    <property type="entry name" value="Bacterial fluorinating enzyme, C-terminal domain"/>
    <property type="match status" value="1"/>
</dbReference>
<organism evidence="1 2">
    <name type="scientific">Candidatus Roizmanbacteria bacterium CG10_big_fil_rev_8_21_14_0_10_39_6</name>
    <dbReference type="NCBI Taxonomy" id="1974853"/>
    <lineage>
        <taxon>Bacteria</taxon>
        <taxon>Candidatus Roizmaniibacteriota</taxon>
    </lineage>
</organism>
<reference evidence="2" key="1">
    <citation type="submission" date="2017-09" db="EMBL/GenBank/DDBJ databases">
        <title>Depth-based differentiation of microbial function through sediment-hosted aquifers and enrichment of novel symbionts in the deep terrestrial subsurface.</title>
        <authorList>
            <person name="Probst A.J."/>
            <person name="Ladd B."/>
            <person name="Jarett J.K."/>
            <person name="Geller-Mcgrath D.E."/>
            <person name="Sieber C.M.K."/>
            <person name="Emerson J.B."/>
            <person name="Anantharaman K."/>
            <person name="Thomas B.C."/>
            <person name="Malmstrom R."/>
            <person name="Stieglmeier M."/>
            <person name="Klingl A."/>
            <person name="Woyke T."/>
            <person name="Ryan C.M."/>
            <person name="Banfield J.F."/>
        </authorList>
    </citation>
    <scope>NUCLEOTIDE SEQUENCE [LARGE SCALE GENOMIC DNA]</scope>
</reference>
<dbReference type="EMBL" id="PFED01000035">
    <property type="protein sequence ID" value="PJE63199.1"/>
    <property type="molecule type" value="Genomic_DNA"/>
</dbReference>
<name>A0A2M8KTF0_9BACT</name>
<comment type="caution">
    <text evidence="1">The sequence shown here is derived from an EMBL/GenBank/DDBJ whole genome shotgun (WGS) entry which is preliminary data.</text>
</comment>